<dbReference type="Pfam" id="PF01266">
    <property type="entry name" value="DAO"/>
    <property type="match status" value="1"/>
</dbReference>
<keyword evidence="1" id="KW-0560">Oxidoreductase</keyword>
<evidence type="ECO:0000313" key="3">
    <source>
        <dbReference type="EMBL" id="MBJ7597909.1"/>
    </source>
</evidence>
<dbReference type="Gene3D" id="3.30.9.10">
    <property type="entry name" value="D-Amino Acid Oxidase, subunit A, domain 2"/>
    <property type="match status" value="1"/>
</dbReference>
<dbReference type="SUPFAM" id="SSF51905">
    <property type="entry name" value="FAD/NAD(P)-binding domain"/>
    <property type="match status" value="1"/>
</dbReference>
<dbReference type="PANTHER" id="PTHR13847">
    <property type="entry name" value="SARCOSINE DEHYDROGENASE-RELATED"/>
    <property type="match status" value="1"/>
</dbReference>
<dbReference type="PANTHER" id="PTHR13847:SF287">
    <property type="entry name" value="FAD-DEPENDENT OXIDOREDUCTASE DOMAIN-CONTAINING PROTEIN 1"/>
    <property type="match status" value="1"/>
</dbReference>
<dbReference type="Proteomes" id="UP000612893">
    <property type="component" value="Unassembled WGS sequence"/>
</dbReference>
<name>A0A934K126_9BACT</name>
<sequence length="339" mass="37006">MIAILGGGVVGAATAWALARRGRRDVVVFDPRPRGSGSTGRAFGGFRTQQGNALNIALSLASRPFFEARSDRIGFRSVGYLYLAETDEVAAELRSRAEYQREQGLPIEHPDPLTLVPSLQVSDVVDTNFCALDGVYFPPSVLECFVAEAAEAGAEFRYECPASPHDLEAEVLVLCPGPWAREVGSSLQVELDVIPVERGIFQVGPFDWVSPDVPVTLDAGSGYHFRQRDGRLLIIGPGDPHQWGHHRDWLEWRLPRAALERPERQWTGFYEVTPDHHPLVGLTERPGVWASCGFSGHGVMHSPAVADCLAAMILGDTPPIDISALSPLRDQALVDVTQL</sequence>
<comment type="caution">
    <text evidence="3">The sequence shown here is derived from an EMBL/GenBank/DDBJ whole genome shotgun (WGS) entry which is preliminary data.</text>
</comment>
<dbReference type="GO" id="GO:0016491">
    <property type="term" value="F:oxidoreductase activity"/>
    <property type="evidence" value="ECO:0007669"/>
    <property type="project" value="UniProtKB-KW"/>
</dbReference>
<keyword evidence="4" id="KW-1185">Reference proteome</keyword>
<dbReference type="InterPro" id="IPR006076">
    <property type="entry name" value="FAD-dep_OxRdtase"/>
</dbReference>
<dbReference type="AlphaFoldDB" id="A0A934K126"/>
<reference evidence="3" key="1">
    <citation type="submission" date="2020-10" db="EMBL/GenBank/DDBJ databases">
        <title>Ca. Dormibacterota MAGs.</title>
        <authorList>
            <person name="Montgomery K."/>
        </authorList>
    </citation>
    <scope>NUCLEOTIDE SEQUENCE [LARGE SCALE GENOMIC DNA]</scope>
    <source>
        <strain evidence="3">SC8812_S17_10</strain>
    </source>
</reference>
<dbReference type="Gene3D" id="3.50.50.60">
    <property type="entry name" value="FAD/NAD(P)-binding domain"/>
    <property type="match status" value="1"/>
</dbReference>
<dbReference type="InterPro" id="IPR036188">
    <property type="entry name" value="FAD/NAD-bd_sf"/>
</dbReference>
<proteinExistence type="predicted"/>
<evidence type="ECO:0000313" key="4">
    <source>
        <dbReference type="Proteomes" id="UP000612893"/>
    </source>
</evidence>
<evidence type="ECO:0000259" key="2">
    <source>
        <dbReference type="Pfam" id="PF01266"/>
    </source>
</evidence>
<accession>A0A934K126</accession>
<protein>
    <submittedName>
        <fullName evidence="3">FAD-binding oxidoreductase</fullName>
    </submittedName>
</protein>
<evidence type="ECO:0000256" key="1">
    <source>
        <dbReference type="ARBA" id="ARBA00023002"/>
    </source>
</evidence>
<gene>
    <name evidence="3" type="ORF">JF922_07455</name>
</gene>
<dbReference type="EMBL" id="JAEKNR010000083">
    <property type="protein sequence ID" value="MBJ7597909.1"/>
    <property type="molecule type" value="Genomic_DNA"/>
</dbReference>
<feature type="domain" description="FAD dependent oxidoreductase" evidence="2">
    <location>
        <begin position="2"/>
        <end position="312"/>
    </location>
</feature>
<organism evidence="3 4">
    <name type="scientific">Candidatus Nephthysia bennettiae</name>
    <dbReference type="NCBI Taxonomy" id="3127016"/>
    <lineage>
        <taxon>Bacteria</taxon>
        <taxon>Bacillati</taxon>
        <taxon>Candidatus Dormiibacterota</taxon>
        <taxon>Candidatus Dormibacteria</taxon>
        <taxon>Candidatus Dormibacterales</taxon>
        <taxon>Candidatus Dormibacteraceae</taxon>
        <taxon>Candidatus Nephthysia</taxon>
    </lineage>
</organism>
<dbReference type="RefSeq" id="WP_338200518.1">
    <property type="nucleotide sequence ID" value="NZ_JAEKNR010000083.1"/>
</dbReference>
<dbReference type="GO" id="GO:0005737">
    <property type="term" value="C:cytoplasm"/>
    <property type="evidence" value="ECO:0007669"/>
    <property type="project" value="TreeGrafter"/>
</dbReference>